<name>A0AAW3EFV1_9GAMM</name>
<dbReference type="AlphaFoldDB" id="A0AAW3EFV1"/>
<gene>
    <name evidence="1" type="ORF">JV38_13390</name>
    <name evidence="2" type="ORF">KU73_01015</name>
</gene>
<proteinExistence type="predicted"/>
<protein>
    <submittedName>
        <fullName evidence="1">Uncharacterized protein</fullName>
    </submittedName>
</protein>
<dbReference type="RefSeq" id="WP_005972450.1">
    <property type="nucleotide sequence ID" value="NZ_JQHP01000006.1"/>
</dbReference>
<keyword evidence="4" id="KW-1185">Reference proteome</keyword>
<reference evidence="3 4" key="1">
    <citation type="submission" date="2014-08" db="EMBL/GenBank/DDBJ databases">
        <title>Genome sequences of NCPPB Pectobacterium isolates.</title>
        <authorList>
            <person name="Glover R.H."/>
            <person name="Sapp M."/>
            <person name="Elphinstone J."/>
        </authorList>
    </citation>
    <scope>NUCLEOTIDE SEQUENCE [LARGE SCALE GENOMIC DNA]</scope>
    <source>
        <strain evidence="1 3">NCPPB 3701</strain>
        <strain evidence="2 4">NCPPB3702</strain>
    </source>
</reference>
<evidence type="ECO:0000313" key="2">
    <source>
        <dbReference type="EMBL" id="KGA30525.1"/>
    </source>
</evidence>
<evidence type="ECO:0000313" key="3">
    <source>
        <dbReference type="Proteomes" id="UP000029257"/>
    </source>
</evidence>
<comment type="caution">
    <text evidence="1">The sequence shown here is derived from an EMBL/GenBank/DDBJ whole genome shotgun (WGS) entry which is preliminary data.</text>
</comment>
<evidence type="ECO:0000313" key="4">
    <source>
        <dbReference type="Proteomes" id="UP000029436"/>
    </source>
</evidence>
<sequence length="215" mass="24836">MFIQKVCANDSFIEQLLNGWISANQRYVELLNRTDCCWWYNERTNVSVLAGAAWSLGWTAIEEYPSSKKRKGDTGENPDSNTSKGRVDLYIKNELESIALEAKHVWHNLDKDINEDICYIDYARSDTECLINQADRHFAATFIVFYTKESLNEFILEERITATIKHTIKNIGNDTISYAYLIDNKSAFMNHKNAYYQSVAVILEQVEVELNPNLE</sequence>
<dbReference type="Proteomes" id="UP000029436">
    <property type="component" value="Unassembled WGS sequence"/>
</dbReference>
<dbReference type="Proteomes" id="UP000029257">
    <property type="component" value="Unassembled WGS sequence"/>
</dbReference>
<accession>A0AAW3EFV1</accession>
<dbReference type="EMBL" id="JQHP01000006">
    <property type="protein sequence ID" value="KFX05671.1"/>
    <property type="molecule type" value="Genomic_DNA"/>
</dbReference>
<dbReference type="EMBL" id="JQOH01000001">
    <property type="protein sequence ID" value="KGA30525.1"/>
    <property type="molecule type" value="Genomic_DNA"/>
</dbReference>
<evidence type="ECO:0000313" key="1">
    <source>
        <dbReference type="EMBL" id="KFX05671.1"/>
    </source>
</evidence>
<organism evidence="1 3">
    <name type="scientific">Pectobacterium wasabiae</name>
    <dbReference type="NCBI Taxonomy" id="55208"/>
    <lineage>
        <taxon>Bacteria</taxon>
        <taxon>Pseudomonadati</taxon>
        <taxon>Pseudomonadota</taxon>
        <taxon>Gammaproteobacteria</taxon>
        <taxon>Enterobacterales</taxon>
        <taxon>Pectobacteriaceae</taxon>
        <taxon>Pectobacterium</taxon>
    </lineage>
</organism>